<evidence type="ECO:0000256" key="5">
    <source>
        <dbReference type="ARBA" id="ARBA00023180"/>
    </source>
</evidence>
<comment type="caution">
    <text evidence="12">The sequence shown here is derived from an EMBL/GenBank/DDBJ whole genome shotgun (WGS) entry which is preliminary data.</text>
</comment>
<feature type="signal peptide" evidence="10">
    <location>
        <begin position="1"/>
        <end position="17"/>
    </location>
</feature>
<keyword evidence="5" id="KW-0325">Glycoprotein</keyword>
<dbReference type="GO" id="GO:0000302">
    <property type="term" value="P:response to reactive oxygen species"/>
    <property type="evidence" value="ECO:0007669"/>
    <property type="project" value="TreeGrafter"/>
</dbReference>
<keyword evidence="13" id="KW-1185">Reference proteome</keyword>
<feature type="binding site" evidence="7">
    <location>
        <position position="265"/>
    </location>
    <ligand>
        <name>Ca(2+)</name>
        <dbReference type="ChEBI" id="CHEBI:29108"/>
        <label>2</label>
    </ligand>
</feature>
<dbReference type="InterPro" id="IPR002016">
    <property type="entry name" value="Haem_peroxidase"/>
</dbReference>
<dbReference type="InterPro" id="IPR001621">
    <property type="entry name" value="Ligninase"/>
</dbReference>
<dbReference type="PROSITE" id="PS50873">
    <property type="entry name" value="PEROXIDASE_4"/>
    <property type="match status" value="1"/>
</dbReference>
<feature type="binding site" evidence="7">
    <location>
        <position position="248"/>
    </location>
    <ligand>
        <name>Ca(2+)</name>
        <dbReference type="ChEBI" id="CHEBI:29108"/>
        <label>2</label>
    </ligand>
</feature>
<feature type="binding site" evidence="7">
    <location>
        <position position="137"/>
    </location>
    <ligand>
        <name>Ca(2+)</name>
        <dbReference type="ChEBI" id="CHEBI:29108"/>
        <label>1</label>
    </ligand>
</feature>
<evidence type="ECO:0000256" key="6">
    <source>
        <dbReference type="PIRSR" id="PIRSR601621-1"/>
    </source>
</evidence>
<feature type="binding site" evidence="7">
    <location>
        <position position="125"/>
    </location>
    <ligand>
        <name>Ca(2+)</name>
        <dbReference type="ChEBI" id="CHEBI:29108"/>
        <label>1</label>
    </ligand>
</feature>
<feature type="active site" description="Proton acceptor" evidence="6">
    <location>
        <position position="124"/>
    </location>
</feature>
<evidence type="ECO:0000256" key="8">
    <source>
        <dbReference type="PIRSR" id="PIRSR601621-3"/>
    </source>
</evidence>
<evidence type="ECO:0000313" key="13">
    <source>
        <dbReference type="Proteomes" id="UP001295740"/>
    </source>
</evidence>
<dbReference type="PRINTS" id="PR00458">
    <property type="entry name" value="PEROXIDASE"/>
</dbReference>
<feature type="chain" id="PRO_5042315068" description="Peroxidase" evidence="10">
    <location>
        <begin position="18"/>
        <end position="351"/>
    </location>
</feature>
<evidence type="ECO:0000256" key="10">
    <source>
        <dbReference type="RuleBase" id="RU363051"/>
    </source>
</evidence>
<organism evidence="12 13">
    <name type="scientific">Anthostomella pinea</name>
    <dbReference type="NCBI Taxonomy" id="933095"/>
    <lineage>
        <taxon>Eukaryota</taxon>
        <taxon>Fungi</taxon>
        <taxon>Dikarya</taxon>
        <taxon>Ascomycota</taxon>
        <taxon>Pezizomycotina</taxon>
        <taxon>Sordariomycetes</taxon>
        <taxon>Xylariomycetidae</taxon>
        <taxon>Xylariales</taxon>
        <taxon>Xylariaceae</taxon>
        <taxon>Anthostomella</taxon>
    </lineage>
</organism>
<dbReference type="GO" id="GO:0020037">
    <property type="term" value="F:heme binding"/>
    <property type="evidence" value="ECO:0007669"/>
    <property type="project" value="UniProtKB-UniRule"/>
</dbReference>
<evidence type="ECO:0000256" key="3">
    <source>
        <dbReference type="ARBA" id="ARBA00022617"/>
    </source>
</evidence>
<dbReference type="Gene3D" id="1.10.520.10">
    <property type="match status" value="1"/>
</dbReference>
<feature type="disulfide bond" evidence="9">
    <location>
        <begin position="111"/>
        <end position="192"/>
    </location>
</feature>
<reference evidence="12" key="1">
    <citation type="submission" date="2023-10" db="EMBL/GenBank/DDBJ databases">
        <authorList>
            <person name="Hackl T."/>
        </authorList>
    </citation>
    <scope>NUCLEOTIDE SEQUENCE</scope>
</reference>
<evidence type="ECO:0000256" key="2">
    <source>
        <dbReference type="ARBA" id="ARBA00022559"/>
    </source>
</evidence>
<dbReference type="Proteomes" id="UP001295740">
    <property type="component" value="Unassembled WGS sequence"/>
</dbReference>
<keyword evidence="9" id="KW-1015">Disulfide bond</keyword>
<dbReference type="GO" id="GO:0042744">
    <property type="term" value="P:hydrogen peroxide catabolic process"/>
    <property type="evidence" value="ECO:0007669"/>
    <property type="project" value="TreeGrafter"/>
</dbReference>
<keyword evidence="2 10" id="KW-0575">Peroxidase</keyword>
<evidence type="ECO:0000256" key="4">
    <source>
        <dbReference type="ARBA" id="ARBA00023002"/>
    </source>
</evidence>
<feature type="binding site" evidence="7">
    <location>
        <position position="272"/>
    </location>
    <ligand>
        <name>Ca(2+)</name>
        <dbReference type="ChEBI" id="CHEBI:29108"/>
        <label>2</label>
    </ligand>
</feature>
<dbReference type="InterPro" id="IPR010255">
    <property type="entry name" value="Haem_peroxidase_sf"/>
</dbReference>
<sequence>MKPSTLLMGLCATQALAMPGMESAMAEIQARDDFFLEARSTDLLGDLIGGVLTAVGNIIKAILQGSSAVGDGATYTAPGSLGSDACKNDALCAWSYIVKDMSTAFVGAVGCTDAARGAIRQGFHDASTWDKNSPYGGADGSLLLSDELTRPENRGLGAIGDQTKAWYNTYNQYGLSMADIIQTAAKVAVVSCPGGPRIRAFAGRRDDSRAGPTDMLPSPFQDAQSLIDLFVAKTFSAADLIALLGAHSTSKQNFVDPSRAGTPQDSDPGVWDTRFYSETLTSDNTTILVFPSDRNLATFSQTRAQWNSFAGAGGQIRWAPAFASAYFRMSMLGVDNMNQLTEITRVIPLPR</sequence>
<feature type="domain" description="Plant heme peroxidase family profile" evidence="11">
    <location>
        <begin position="137"/>
        <end position="345"/>
    </location>
</feature>
<evidence type="ECO:0000313" key="12">
    <source>
        <dbReference type="EMBL" id="CAJ2505781.1"/>
    </source>
</evidence>
<protein>
    <recommendedName>
        <fullName evidence="10">Peroxidase</fullName>
        <ecNumber evidence="10">1.11.1.-</ecNumber>
    </recommendedName>
</protein>
<proteinExistence type="inferred from homology"/>
<evidence type="ECO:0000256" key="7">
    <source>
        <dbReference type="PIRSR" id="PIRSR601621-2"/>
    </source>
</evidence>
<keyword evidence="3 7" id="KW-0349">Heme</keyword>
<keyword evidence="7 10" id="KW-0106">Calcium</keyword>
<dbReference type="GO" id="GO:0034599">
    <property type="term" value="P:cellular response to oxidative stress"/>
    <property type="evidence" value="ECO:0007669"/>
    <property type="project" value="InterPro"/>
</dbReference>
<comment type="cofactor">
    <cofactor evidence="7 10">
        <name>Ca(2+)</name>
        <dbReference type="ChEBI" id="CHEBI:29108"/>
    </cofactor>
    <text evidence="7 10">Binds 2 calcium ions per subunit.</text>
</comment>
<keyword evidence="7 10" id="KW-0479">Metal-binding</keyword>
<keyword evidence="10" id="KW-0732">Signal</keyword>
<comment type="similarity">
    <text evidence="1 10">Belongs to the peroxidase family. Ligninase subfamily.</text>
</comment>
<keyword evidence="4 10" id="KW-0560">Oxidoreductase</keyword>
<dbReference type="Gene3D" id="1.10.420.10">
    <property type="entry name" value="Peroxidase, domain 2"/>
    <property type="match status" value="1"/>
</dbReference>
<dbReference type="PRINTS" id="PR00462">
    <property type="entry name" value="LIGNINASE"/>
</dbReference>
<accession>A0AAI8VJJ1</accession>
<dbReference type="PANTHER" id="PTHR31356">
    <property type="entry name" value="THYLAKOID LUMENAL 29 KDA PROTEIN, CHLOROPLASTIC-RELATED"/>
    <property type="match status" value="1"/>
</dbReference>
<dbReference type="SUPFAM" id="SSF48113">
    <property type="entry name" value="Heme-dependent peroxidases"/>
    <property type="match status" value="1"/>
</dbReference>
<name>A0AAI8VJJ1_9PEZI</name>
<evidence type="ECO:0000259" key="11">
    <source>
        <dbReference type="PROSITE" id="PS50873"/>
    </source>
</evidence>
<dbReference type="PANTHER" id="PTHR31356:SF66">
    <property type="entry name" value="CATALASE-PEROXIDASE"/>
    <property type="match status" value="1"/>
</dbReference>
<feature type="binding site" evidence="7">
    <location>
        <position position="139"/>
    </location>
    <ligand>
        <name>Ca(2+)</name>
        <dbReference type="ChEBI" id="CHEBI:29108"/>
        <label>1</label>
    </ligand>
</feature>
<gene>
    <name evidence="12" type="ORF">KHLLAP_LOCUS6249</name>
</gene>
<keyword evidence="7" id="KW-0408">Iron</keyword>
<feature type="binding site" evidence="7">
    <location>
        <position position="141"/>
    </location>
    <ligand>
        <name>Ca(2+)</name>
        <dbReference type="ChEBI" id="CHEBI:29108"/>
        <label>1</label>
    </ligand>
</feature>
<evidence type="ECO:0000256" key="9">
    <source>
        <dbReference type="PIRSR" id="PIRSR601621-4"/>
    </source>
</evidence>
<dbReference type="EMBL" id="CAUWAG010000007">
    <property type="protein sequence ID" value="CAJ2505781.1"/>
    <property type="molecule type" value="Genomic_DNA"/>
</dbReference>
<dbReference type="EC" id="1.11.1.-" evidence="10"/>
<dbReference type="GO" id="GO:0004601">
    <property type="term" value="F:peroxidase activity"/>
    <property type="evidence" value="ECO:0007669"/>
    <property type="project" value="UniProtKB-KW"/>
</dbReference>
<evidence type="ECO:0000256" key="1">
    <source>
        <dbReference type="ARBA" id="ARBA00006089"/>
    </source>
</evidence>
<feature type="site" description="Transition state stabilizer" evidence="8">
    <location>
        <position position="120"/>
    </location>
</feature>
<dbReference type="InterPro" id="IPR044831">
    <property type="entry name" value="Ccp1-like"/>
</dbReference>
<dbReference type="Pfam" id="PF00141">
    <property type="entry name" value="peroxidase"/>
    <property type="match status" value="1"/>
</dbReference>
<dbReference type="AlphaFoldDB" id="A0AAI8VJJ1"/>
<dbReference type="GO" id="GO:0046872">
    <property type="term" value="F:metal ion binding"/>
    <property type="evidence" value="ECO:0007669"/>
    <property type="project" value="UniProtKB-UniRule"/>
</dbReference>
<feature type="binding site" description="axial binding residue" evidence="7">
    <location>
        <position position="247"/>
    </location>
    <ligand>
        <name>heme b</name>
        <dbReference type="ChEBI" id="CHEBI:60344"/>
    </ligand>
    <ligandPart>
        <name>Fe</name>
        <dbReference type="ChEBI" id="CHEBI:18248"/>
    </ligandPart>
</feature>
<comment type="cofactor">
    <cofactor evidence="7">
        <name>heme b</name>
        <dbReference type="ChEBI" id="CHEBI:60344"/>
    </cofactor>
    <text evidence="7">Binds 1 heme b (iron(II)-protoporphyrin IX) group per subunit.</text>
</comment>